<gene>
    <name evidence="3" type="ORF">EYF80_046919</name>
</gene>
<dbReference type="AlphaFoldDB" id="A0A4Z2FR76"/>
<comment type="similarity">
    <text evidence="1">Belongs to the UPF0462 family.</text>
</comment>
<evidence type="ECO:0000256" key="2">
    <source>
        <dbReference type="SAM" id="SignalP"/>
    </source>
</evidence>
<name>A0A4Z2FR76_9TELE</name>
<dbReference type="Gene3D" id="2.60.40.1190">
    <property type="match status" value="1"/>
</dbReference>
<comment type="caution">
    <text evidence="3">The sequence shown here is derived from an EMBL/GenBank/DDBJ whole genome shotgun (WGS) entry which is preliminary data.</text>
</comment>
<proteinExistence type="inferred from homology"/>
<protein>
    <submittedName>
        <fullName evidence="3">UPF0462 protein C4orf33</fullName>
    </submittedName>
</protein>
<sequence>MGGLRSLRFLTLLHILLCCESLPFKKMEFFIQHTWDSEPVTHEPIRVDFSPGEGGLKIQMFGPFFNDPAGPDGPPGEAFPGLWNYEVVETFFLDSTTVNYLEVEFCPHGQQLILLLSGVGHAFLQQLPMEFKATIEGDRWVGEALLPWSYFPPNINKMNCYAIHGSGEGRTYEALYPVPKDQLTEGQKPNFHLLQYFQNFRLQSIMGEDWVQPQSDLWIGKP</sequence>
<accession>A0A4Z2FR76</accession>
<evidence type="ECO:0000313" key="3">
    <source>
        <dbReference type="EMBL" id="TNN42882.1"/>
    </source>
</evidence>
<dbReference type="PANTHER" id="PTHR31475:SF5">
    <property type="entry name" value="UPF0462 PROTEIN C4ORF33 HOMOLOG"/>
    <property type="match status" value="1"/>
</dbReference>
<dbReference type="PANTHER" id="PTHR31475">
    <property type="entry name" value="UPF0462 PROTEIN"/>
    <property type="match status" value="1"/>
</dbReference>
<dbReference type="Proteomes" id="UP000314294">
    <property type="component" value="Unassembled WGS sequence"/>
</dbReference>
<organism evidence="3 4">
    <name type="scientific">Liparis tanakae</name>
    <name type="common">Tanaka's snailfish</name>
    <dbReference type="NCBI Taxonomy" id="230148"/>
    <lineage>
        <taxon>Eukaryota</taxon>
        <taxon>Metazoa</taxon>
        <taxon>Chordata</taxon>
        <taxon>Craniata</taxon>
        <taxon>Vertebrata</taxon>
        <taxon>Euteleostomi</taxon>
        <taxon>Actinopterygii</taxon>
        <taxon>Neopterygii</taxon>
        <taxon>Teleostei</taxon>
        <taxon>Neoteleostei</taxon>
        <taxon>Acanthomorphata</taxon>
        <taxon>Eupercaria</taxon>
        <taxon>Perciformes</taxon>
        <taxon>Cottioidei</taxon>
        <taxon>Cottales</taxon>
        <taxon>Liparidae</taxon>
        <taxon>Liparis</taxon>
    </lineage>
</organism>
<feature type="chain" id="PRO_5021460842" evidence="2">
    <location>
        <begin position="22"/>
        <end position="222"/>
    </location>
</feature>
<keyword evidence="2" id="KW-0732">Signal</keyword>
<feature type="signal peptide" evidence="2">
    <location>
        <begin position="1"/>
        <end position="21"/>
    </location>
</feature>
<dbReference type="OrthoDB" id="10056816at2759"/>
<keyword evidence="4" id="KW-1185">Reference proteome</keyword>
<evidence type="ECO:0000256" key="1">
    <source>
        <dbReference type="ARBA" id="ARBA00038085"/>
    </source>
</evidence>
<reference evidence="3 4" key="1">
    <citation type="submission" date="2019-03" db="EMBL/GenBank/DDBJ databases">
        <title>First draft genome of Liparis tanakae, snailfish: a comprehensive survey of snailfish specific genes.</title>
        <authorList>
            <person name="Kim W."/>
            <person name="Song I."/>
            <person name="Jeong J.-H."/>
            <person name="Kim D."/>
            <person name="Kim S."/>
            <person name="Ryu S."/>
            <person name="Song J.Y."/>
            <person name="Lee S.K."/>
        </authorList>
    </citation>
    <scope>NUCLEOTIDE SEQUENCE [LARGE SCALE GENOMIC DNA]</scope>
    <source>
        <tissue evidence="3">Muscle</tissue>
    </source>
</reference>
<dbReference type="EMBL" id="SRLO01001005">
    <property type="protein sequence ID" value="TNN42882.1"/>
    <property type="molecule type" value="Genomic_DNA"/>
</dbReference>
<evidence type="ECO:0000313" key="4">
    <source>
        <dbReference type="Proteomes" id="UP000314294"/>
    </source>
</evidence>